<dbReference type="Gene3D" id="3.30.70.930">
    <property type="match status" value="1"/>
</dbReference>
<dbReference type="InterPro" id="IPR011522">
    <property type="entry name" value="Thiamin/HMP-bd_put_YkoF"/>
</dbReference>
<organism evidence="2 3">
    <name type="scientific">Congregibacter brevis</name>
    <dbReference type="NCBI Taxonomy" id="3081201"/>
    <lineage>
        <taxon>Bacteria</taxon>
        <taxon>Pseudomonadati</taxon>
        <taxon>Pseudomonadota</taxon>
        <taxon>Gammaproteobacteria</taxon>
        <taxon>Cellvibrionales</taxon>
        <taxon>Halieaceae</taxon>
        <taxon>Congregibacter</taxon>
    </lineage>
</organism>
<dbReference type="Pfam" id="PF07615">
    <property type="entry name" value="Ykof"/>
    <property type="match status" value="1"/>
</dbReference>
<sequence>MTLTAELSLYPLNADYIPVIQSLIDDLNSRDGLKIVTNAMSTQIQGEHGSVMSAVSDTLRASAAKFGSSQVLVCKFIPMDLDIA</sequence>
<dbReference type="EMBL" id="CP136865">
    <property type="protein sequence ID" value="WOJ96604.1"/>
    <property type="molecule type" value="Genomic_DNA"/>
</dbReference>
<gene>
    <name evidence="2" type="ORF">R0137_15335</name>
</gene>
<name>A0ABZ0IDF0_9GAMM</name>
<evidence type="ECO:0000313" key="2">
    <source>
        <dbReference type="EMBL" id="WOJ96604.1"/>
    </source>
</evidence>
<protein>
    <submittedName>
        <fullName evidence="2">YkoF family thiamine/hydroxymethylpyrimidine-binding protein</fullName>
    </submittedName>
</protein>
<feature type="domain" description="Thiamin/hydroxymethyl pyrimidine-binding YkoF putative" evidence="1">
    <location>
        <begin position="5"/>
        <end position="63"/>
    </location>
</feature>
<evidence type="ECO:0000259" key="1">
    <source>
        <dbReference type="Pfam" id="PF07615"/>
    </source>
</evidence>
<keyword evidence="3" id="KW-1185">Reference proteome</keyword>
<evidence type="ECO:0000313" key="3">
    <source>
        <dbReference type="Proteomes" id="UP001626549"/>
    </source>
</evidence>
<dbReference type="SUPFAM" id="SSF89957">
    <property type="entry name" value="MTH1187/YkoF-like"/>
    <property type="match status" value="1"/>
</dbReference>
<reference evidence="2 3" key="1">
    <citation type="submission" date="2023-10" db="EMBL/GenBank/DDBJ databases">
        <title>Two novel species belonging to the OM43/NOR5 clade.</title>
        <authorList>
            <person name="Park M."/>
        </authorList>
    </citation>
    <scope>NUCLEOTIDE SEQUENCE [LARGE SCALE GENOMIC DNA]</scope>
    <source>
        <strain evidence="2 3">IMCC45268</strain>
    </source>
</reference>
<accession>A0ABZ0IDF0</accession>
<dbReference type="Proteomes" id="UP001626549">
    <property type="component" value="Chromosome"/>
</dbReference>
<dbReference type="InterPro" id="IPR029756">
    <property type="entry name" value="MTH1187/YkoF-like"/>
</dbReference>
<proteinExistence type="predicted"/>
<dbReference type="RefSeq" id="WP_407327283.1">
    <property type="nucleotide sequence ID" value="NZ_CP136865.1"/>
</dbReference>